<evidence type="ECO:0000256" key="1">
    <source>
        <dbReference type="ARBA" id="ARBA00004651"/>
    </source>
</evidence>
<keyword evidence="3 6" id="KW-0812">Transmembrane</keyword>
<dbReference type="Pfam" id="PF02653">
    <property type="entry name" value="BPD_transp_2"/>
    <property type="match status" value="1"/>
</dbReference>
<gene>
    <name evidence="7" type="ORF">GCM10009851_11720</name>
</gene>
<feature type="transmembrane region" description="Helical" evidence="6">
    <location>
        <begin position="160"/>
        <end position="180"/>
    </location>
</feature>
<reference evidence="7 8" key="1">
    <citation type="journal article" date="2019" name="Int. J. Syst. Evol. Microbiol.">
        <title>The Global Catalogue of Microorganisms (GCM) 10K type strain sequencing project: providing services to taxonomists for standard genome sequencing and annotation.</title>
        <authorList>
            <consortium name="The Broad Institute Genomics Platform"/>
            <consortium name="The Broad Institute Genome Sequencing Center for Infectious Disease"/>
            <person name="Wu L."/>
            <person name="Ma J."/>
        </authorList>
    </citation>
    <scope>NUCLEOTIDE SEQUENCE [LARGE SCALE GENOMIC DNA]</scope>
    <source>
        <strain evidence="7 8">JCM 16117</strain>
    </source>
</reference>
<evidence type="ECO:0000313" key="7">
    <source>
        <dbReference type="EMBL" id="GAA2228866.1"/>
    </source>
</evidence>
<protein>
    <submittedName>
        <fullName evidence="7">ABC transporter permease</fullName>
    </submittedName>
</protein>
<dbReference type="CDD" id="cd06580">
    <property type="entry name" value="TM_PBP1_transp_TpRbsC_like"/>
    <property type="match status" value="1"/>
</dbReference>
<keyword evidence="2" id="KW-1003">Cell membrane</keyword>
<evidence type="ECO:0000256" key="3">
    <source>
        <dbReference type="ARBA" id="ARBA00022692"/>
    </source>
</evidence>
<dbReference type="PANTHER" id="PTHR43370">
    <property type="entry name" value="SUGAR ABC TRANSPORTER INTEGRAL MEMBRANE PROTEIN-RELATED"/>
    <property type="match status" value="1"/>
</dbReference>
<keyword evidence="5 6" id="KW-0472">Membrane</keyword>
<dbReference type="PANTHER" id="PTHR43370:SF1">
    <property type="entry name" value="GUANOSINE ABC TRANSPORTER PERMEASE PROTEIN NUPQ"/>
    <property type="match status" value="1"/>
</dbReference>
<feature type="transmembrane region" description="Helical" evidence="6">
    <location>
        <begin position="131"/>
        <end position="153"/>
    </location>
</feature>
<dbReference type="EMBL" id="BAAAQY010000003">
    <property type="protein sequence ID" value="GAA2228866.1"/>
    <property type="molecule type" value="Genomic_DNA"/>
</dbReference>
<keyword evidence="4 6" id="KW-1133">Transmembrane helix</keyword>
<evidence type="ECO:0000256" key="5">
    <source>
        <dbReference type="ARBA" id="ARBA00023136"/>
    </source>
</evidence>
<feature type="transmembrane region" description="Helical" evidence="6">
    <location>
        <begin position="26"/>
        <end position="45"/>
    </location>
</feature>
<keyword evidence="8" id="KW-1185">Reference proteome</keyword>
<feature type="transmembrane region" description="Helical" evidence="6">
    <location>
        <begin position="274"/>
        <end position="291"/>
    </location>
</feature>
<sequence>MTDGIDIVRDHARSALRASVSAAGRAKAWIAVSVLVVLVALLVALTTSQRPQAVTVFTLAGGTEAWQLPPMQVPTLAAGWVMTVLFAASAAWTCVRVLRHRPVGRLPLAAVIASGVVAFLVAAGAGQTIPVVGLLSGTLLLSVPLVFGGLSGLLAEKSGVINIAIEGQLLAGAFSAAVATSLTGNVFVGLAAAAAAGVLTGVILASFSIDYLVNQIVVGVVINVLISGVTTFVYNQVLVPDGAVWNTPERLPDLSIPVLSDIPVIGPVLFDQSLIVYAMYLAVAVIAVALTRTSWGLRVRAVGEHPLAADTMGINVTRVRWRNVLLSGLLAGFGGAFFTIGSVGAFTQDMTAGQGYIALAALIFGRWKPLGVLSAALLFAFANSIQQTLSTLGLTAVPQQLLLTIPYVVTVIAVCGFAGKVTPPAAVGDSYGKGI</sequence>
<evidence type="ECO:0000256" key="4">
    <source>
        <dbReference type="ARBA" id="ARBA00022989"/>
    </source>
</evidence>
<feature type="transmembrane region" description="Helical" evidence="6">
    <location>
        <begin position="356"/>
        <end position="381"/>
    </location>
</feature>
<organism evidence="7 8">
    <name type="scientific">Herbiconiux moechotypicola</name>
    <dbReference type="NCBI Taxonomy" id="637393"/>
    <lineage>
        <taxon>Bacteria</taxon>
        <taxon>Bacillati</taxon>
        <taxon>Actinomycetota</taxon>
        <taxon>Actinomycetes</taxon>
        <taxon>Micrococcales</taxon>
        <taxon>Microbacteriaceae</taxon>
        <taxon>Herbiconiux</taxon>
    </lineage>
</organism>
<feature type="transmembrane region" description="Helical" evidence="6">
    <location>
        <begin position="401"/>
        <end position="419"/>
    </location>
</feature>
<accession>A0ABN3DEH8</accession>
<dbReference type="InterPro" id="IPR001851">
    <property type="entry name" value="ABC_transp_permease"/>
</dbReference>
<evidence type="ECO:0000256" key="6">
    <source>
        <dbReference type="SAM" id="Phobius"/>
    </source>
</evidence>
<feature type="transmembrane region" description="Helical" evidence="6">
    <location>
        <begin position="324"/>
        <end position="344"/>
    </location>
</feature>
<feature type="transmembrane region" description="Helical" evidence="6">
    <location>
        <begin position="106"/>
        <end position="125"/>
    </location>
</feature>
<evidence type="ECO:0000256" key="2">
    <source>
        <dbReference type="ARBA" id="ARBA00022475"/>
    </source>
</evidence>
<evidence type="ECO:0000313" key="8">
    <source>
        <dbReference type="Proteomes" id="UP001500929"/>
    </source>
</evidence>
<name>A0ABN3DEH8_9MICO</name>
<dbReference type="RefSeq" id="WP_259478679.1">
    <property type="nucleotide sequence ID" value="NZ_BAAAQY010000003.1"/>
</dbReference>
<feature type="transmembrane region" description="Helical" evidence="6">
    <location>
        <begin position="76"/>
        <end position="94"/>
    </location>
</feature>
<feature type="transmembrane region" description="Helical" evidence="6">
    <location>
        <begin position="186"/>
        <end position="209"/>
    </location>
</feature>
<proteinExistence type="predicted"/>
<comment type="caution">
    <text evidence="7">The sequence shown here is derived from an EMBL/GenBank/DDBJ whole genome shotgun (WGS) entry which is preliminary data.</text>
</comment>
<dbReference type="Proteomes" id="UP001500929">
    <property type="component" value="Unassembled WGS sequence"/>
</dbReference>
<comment type="subcellular location">
    <subcellularLocation>
        <location evidence="1">Cell membrane</location>
        <topology evidence="1">Multi-pass membrane protein</topology>
    </subcellularLocation>
</comment>
<feature type="transmembrane region" description="Helical" evidence="6">
    <location>
        <begin position="216"/>
        <end position="234"/>
    </location>
</feature>